<organism evidence="2 3">
    <name type="scientific">Clunio marinus</name>
    <dbReference type="NCBI Taxonomy" id="568069"/>
    <lineage>
        <taxon>Eukaryota</taxon>
        <taxon>Metazoa</taxon>
        <taxon>Ecdysozoa</taxon>
        <taxon>Arthropoda</taxon>
        <taxon>Hexapoda</taxon>
        <taxon>Insecta</taxon>
        <taxon>Pterygota</taxon>
        <taxon>Neoptera</taxon>
        <taxon>Endopterygota</taxon>
        <taxon>Diptera</taxon>
        <taxon>Nematocera</taxon>
        <taxon>Chironomoidea</taxon>
        <taxon>Chironomidae</taxon>
        <taxon>Clunio</taxon>
    </lineage>
</organism>
<sequence length="111" mass="13044">MQTVRHKAYASYEKKDLKLERRLTQVVKHKILSLLRIFLCSVLVAALSVWKKIKTSKLNKLKDISHRHRKHTKIAILMLHLLGKSVIKPFLNETNENLFEAFISFIMCDDE</sequence>
<feature type="transmembrane region" description="Helical" evidence="1">
    <location>
        <begin position="31"/>
        <end position="50"/>
    </location>
</feature>
<evidence type="ECO:0000256" key="1">
    <source>
        <dbReference type="SAM" id="Phobius"/>
    </source>
</evidence>
<dbReference type="AlphaFoldDB" id="A0A1J1ISI6"/>
<keyword evidence="1" id="KW-0812">Transmembrane</keyword>
<gene>
    <name evidence="2" type="ORF">CLUMA_CG014726</name>
</gene>
<evidence type="ECO:0000313" key="2">
    <source>
        <dbReference type="EMBL" id="CRL01489.1"/>
    </source>
</evidence>
<dbReference type="Proteomes" id="UP000183832">
    <property type="component" value="Unassembled WGS sequence"/>
</dbReference>
<keyword evidence="1" id="KW-1133">Transmembrane helix</keyword>
<proteinExistence type="predicted"/>
<evidence type="ECO:0000313" key="3">
    <source>
        <dbReference type="Proteomes" id="UP000183832"/>
    </source>
</evidence>
<protein>
    <submittedName>
        <fullName evidence="2">CLUMA_CG014726, isoform A</fullName>
    </submittedName>
</protein>
<accession>A0A1J1ISI6</accession>
<keyword evidence="3" id="KW-1185">Reference proteome</keyword>
<keyword evidence="1" id="KW-0472">Membrane</keyword>
<dbReference type="EMBL" id="CVRI01000055">
    <property type="protein sequence ID" value="CRL01489.1"/>
    <property type="molecule type" value="Genomic_DNA"/>
</dbReference>
<reference evidence="2 3" key="1">
    <citation type="submission" date="2015-04" db="EMBL/GenBank/DDBJ databases">
        <authorList>
            <person name="Syromyatnikov M.Y."/>
            <person name="Popov V.N."/>
        </authorList>
    </citation>
    <scope>NUCLEOTIDE SEQUENCE [LARGE SCALE GENOMIC DNA]</scope>
</reference>
<name>A0A1J1ISI6_9DIPT</name>